<protein>
    <submittedName>
        <fullName evidence="2">Para-nitrobenzyl esterase</fullName>
        <ecNumber evidence="2">3.1.1.-</ecNumber>
    </submittedName>
</protein>
<dbReference type="Pfam" id="PF00135">
    <property type="entry name" value="COesterase"/>
    <property type="match status" value="1"/>
</dbReference>
<sequence>MGLAWPGREIRYRSVMHQHPVRATIATGIVEGFTRGGVHRWRSIPYARPPVGALRFRAPRDARHGGWYGRGRGG</sequence>
<evidence type="ECO:0000259" key="1">
    <source>
        <dbReference type="Pfam" id="PF00135"/>
    </source>
</evidence>
<proteinExistence type="predicted"/>
<dbReference type="InterPro" id="IPR029058">
    <property type="entry name" value="AB_hydrolase_fold"/>
</dbReference>
<dbReference type="InterPro" id="IPR002018">
    <property type="entry name" value="CarbesteraseB"/>
</dbReference>
<accession>A0A2S8BC12</accession>
<feature type="domain" description="Carboxylesterase type B" evidence="1">
    <location>
        <begin position="24"/>
        <end position="62"/>
    </location>
</feature>
<dbReference type="Gene3D" id="3.40.50.1820">
    <property type="entry name" value="alpha/beta hydrolase"/>
    <property type="match status" value="1"/>
</dbReference>
<dbReference type="Proteomes" id="UP000238296">
    <property type="component" value="Unassembled WGS sequence"/>
</dbReference>
<evidence type="ECO:0000313" key="2">
    <source>
        <dbReference type="EMBL" id="PQM44189.1"/>
    </source>
</evidence>
<comment type="caution">
    <text evidence="2">The sequence shown here is derived from an EMBL/GenBank/DDBJ whole genome shotgun (WGS) entry which is preliminary data.</text>
</comment>
<reference evidence="2 3" key="1">
    <citation type="journal article" date="2017" name="Int. J. Syst. Evol. Microbiol.">
        <title>Mycobacterium talmoniae sp. nov., a slowly growing mycobacterium isolated from human respiratory samples.</title>
        <authorList>
            <person name="Davidson R.M."/>
            <person name="DeGroote M.A."/>
            <person name="Marola J.L."/>
            <person name="Buss S."/>
            <person name="Jones V."/>
            <person name="McNeil M.R."/>
            <person name="Freifeld A.G."/>
            <person name="Elaine Epperson L."/>
            <person name="Hasan N.A."/>
            <person name="Jackson M."/>
            <person name="Iwen P.C."/>
            <person name="Salfinger M."/>
            <person name="Strong M."/>
        </authorList>
    </citation>
    <scope>NUCLEOTIDE SEQUENCE [LARGE SCALE GENOMIC DNA]</scope>
    <source>
        <strain evidence="2 3">ATCC BAA-2683</strain>
    </source>
</reference>
<evidence type="ECO:0000313" key="3">
    <source>
        <dbReference type="Proteomes" id="UP000238296"/>
    </source>
</evidence>
<dbReference type="EC" id="3.1.1.-" evidence="2"/>
<dbReference type="SUPFAM" id="SSF53474">
    <property type="entry name" value="alpha/beta-Hydrolases"/>
    <property type="match status" value="1"/>
</dbReference>
<organism evidence="2 3">
    <name type="scientific">Mycobacterium talmoniae</name>
    <dbReference type="NCBI Taxonomy" id="1858794"/>
    <lineage>
        <taxon>Bacteria</taxon>
        <taxon>Bacillati</taxon>
        <taxon>Actinomycetota</taxon>
        <taxon>Actinomycetes</taxon>
        <taxon>Mycobacteriales</taxon>
        <taxon>Mycobacteriaceae</taxon>
        <taxon>Mycobacterium</taxon>
    </lineage>
</organism>
<gene>
    <name evidence="2" type="primary">pnbA_2</name>
    <name evidence="2" type="ORF">C1Y40_05653</name>
</gene>
<dbReference type="AlphaFoldDB" id="A0A2S8BC12"/>
<dbReference type="GO" id="GO:0016787">
    <property type="term" value="F:hydrolase activity"/>
    <property type="evidence" value="ECO:0007669"/>
    <property type="project" value="UniProtKB-KW"/>
</dbReference>
<dbReference type="EMBL" id="PPEA01000922">
    <property type="protein sequence ID" value="PQM44189.1"/>
    <property type="molecule type" value="Genomic_DNA"/>
</dbReference>
<name>A0A2S8BC12_9MYCO</name>
<keyword evidence="2" id="KW-0378">Hydrolase</keyword>